<comment type="catalytic activity">
    <reaction evidence="14">
        <text>5,6-dihydrouridine(47) in tRNA + NAD(+) = uridine(47) in tRNA + NADH + H(+)</text>
        <dbReference type="Rhea" id="RHEA:53364"/>
        <dbReference type="Rhea" id="RHEA-COMP:13539"/>
        <dbReference type="Rhea" id="RHEA-COMP:13540"/>
        <dbReference type="ChEBI" id="CHEBI:15378"/>
        <dbReference type="ChEBI" id="CHEBI:57540"/>
        <dbReference type="ChEBI" id="CHEBI:57945"/>
        <dbReference type="ChEBI" id="CHEBI:65315"/>
        <dbReference type="ChEBI" id="CHEBI:74443"/>
        <dbReference type="EC" id="1.3.1.89"/>
    </reaction>
    <physiologicalReaction direction="right-to-left" evidence="14">
        <dbReference type="Rhea" id="RHEA:53366"/>
    </physiologicalReaction>
</comment>
<evidence type="ECO:0000256" key="3">
    <source>
        <dbReference type="ARBA" id="ARBA00022643"/>
    </source>
</evidence>
<dbReference type="InterPro" id="IPR018517">
    <property type="entry name" value="tRNA_hU_synthase_CS"/>
</dbReference>
<dbReference type="Pfam" id="PF01207">
    <property type="entry name" value="Dus"/>
    <property type="match status" value="1"/>
</dbReference>
<evidence type="ECO:0000256" key="9">
    <source>
        <dbReference type="ARBA" id="ARBA00022833"/>
    </source>
</evidence>
<dbReference type="FunFam" id="3.20.20.70:FF:000067">
    <property type="entry name" value="tRNA-dihydrouridine(47) synthase [NAD(P)(+)]"/>
    <property type="match status" value="1"/>
</dbReference>
<dbReference type="AlphaFoldDB" id="A0A7R8X463"/>
<dbReference type="PANTHER" id="PTHR45846">
    <property type="entry name" value="TRNA-DIHYDROURIDINE(47) SYNTHASE [NAD(P)(+)]-LIKE"/>
    <property type="match status" value="1"/>
</dbReference>
<evidence type="ECO:0000256" key="19">
    <source>
        <dbReference type="RuleBase" id="RU291113"/>
    </source>
</evidence>
<dbReference type="GO" id="GO:0008270">
    <property type="term" value="F:zinc ion binding"/>
    <property type="evidence" value="ECO:0007669"/>
    <property type="project" value="UniProtKB-KW"/>
</dbReference>
<dbReference type="SUPFAM" id="SSF51395">
    <property type="entry name" value="FMN-linked oxidoreductases"/>
    <property type="match status" value="1"/>
</dbReference>
<evidence type="ECO:0000256" key="1">
    <source>
        <dbReference type="ARBA" id="ARBA00001917"/>
    </source>
</evidence>
<accession>A0A7R8X463</accession>
<evidence type="ECO:0000256" key="14">
    <source>
        <dbReference type="ARBA" id="ARBA00048266"/>
    </source>
</evidence>
<dbReference type="PANTHER" id="PTHR45846:SF1">
    <property type="entry name" value="TRNA-DIHYDROURIDINE(47) SYNTHASE [NAD(P)(+)]-LIKE"/>
    <property type="match status" value="1"/>
</dbReference>
<dbReference type="Gene3D" id="3.20.20.70">
    <property type="entry name" value="Aldolase class I"/>
    <property type="match status" value="1"/>
</dbReference>
<keyword evidence="9 18" id="KW-0862">Zinc</keyword>
<gene>
    <name evidence="22" type="ORF">DSTB1V02_LOCUS2452</name>
</gene>
<evidence type="ECO:0000256" key="4">
    <source>
        <dbReference type="ARBA" id="ARBA00022664"/>
    </source>
</evidence>
<evidence type="ECO:0000256" key="8">
    <source>
        <dbReference type="ARBA" id="ARBA00022771"/>
    </source>
</evidence>
<dbReference type="GO" id="GO:0003723">
    <property type="term" value="F:RNA binding"/>
    <property type="evidence" value="ECO:0007669"/>
    <property type="project" value="TreeGrafter"/>
</dbReference>
<evidence type="ECO:0000313" key="23">
    <source>
        <dbReference type="Proteomes" id="UP000677054"/>
    </source>
</evidence>
<keyword evidence="12" id="KW-0520">NAD</keyword>
<feature type="region of interest" description="Disordered" evidence="20">
    <location>
        <begin position="1"/>
        <end position="25"/>
    </location>
</feature>
<evidence type="ECO:0000256" key="6">
    <source>
        <dbReference type="ARBA" id="ARBA00022723"/>
    </source>
</evidence>
<feature type="compositionally biased region" description="Polar residues" evidence="20">
    <location>
        <begin position="1"/>
        <end position="12"/>
    </location>
</feature>
<dbReference type="EMBL" id="CAJPEV010000274">
    <property type="protein sequence ID" value="CAG0883290.1"/>
    <property type="molecule type" value="Genomic_DNA"/>
</dbReference>
<feature type="zinc finger region" description="C3H1-type" evidence="18">
    <location>
        <begin position="147"/>
        <end position="172"/>
    </location>
</feature>
<name>A0A7R8X463_9CRUS</name>
<evidence type="ECO:0000256" key="20">
    <source>
        <dbReference type="SAM" id="MobiDB-lite"/>
    </source>
</evidence>
<evidence type="ECO:0000256" key="17">
    <source>
        <dbReference type="ARBA" id="ARBA00049513"/>
    </source>
</evidence>
<keyword evidence="10" id="KW-0521">NADP</keyword>
<evidence type="ECO:0000256" key="15">
    <source>
        <dbReference type="ARBA" id="ARBA00048342"/>
    </source>
</evidence>
<feature type="domain" description="C3H1-type" evidence="21">
    <location>
        <begin position="147"/>
        <end position="172"/>
    </location>
</feature>
<evidence type="ECO:0000256" key="11">
    <source>
        <dbReference type="ARBA" id="ARBA00023002"/>
    </source>
</evidence>
<dbReference type="PROSITE" id="PS01136">
    <property type="entry name" value="UPF0034"/>
    <property type="match status" value="1"/>
</dbReference>
<keyword evidence="5 19" id="KW-0819">tRNA processing</keyword>
<dbReference type="EC" id="1.3.1.-" evidence="19"/>
<keyword evidence="2 19" id="KW-0285">Flavoprotein</keyword>
<reference evidence="22" key="1">
    <citation type="submission" date="2020-11" db="EMBL/GenBank/DDBJ databases">
        <authorList>
            <person name="Tran Van P."/>
        </authorList>
    </citation>
    <scope>NUCLEOTIDE SEQUENCE</scope>
</reference>
<keyword evidence="4" id="KW-0507">mRNA processing</keyword>
<comment type="catalytic activity">
    <reaction evidence="17">
        <text>5,6-dihydrouridine(47) in tRNA + NADP(+) = uridine(47) in tRNA + NADPH + H(+)</text>
        <dbReference type="Rhea" id="RHEA:53360"/>
        <dbReference type="Rhea" id="RHEA-COMP:13539"/>
        <dbReference type="Rhea" id="RHEA-COMP:13540"/>
        <dbReference type="ChEBI" id="CHEBI:15378"/>
        <dbReference type="ChEBI" id="CHEBI:57783"/>
        <dbReference type="ChEBI" id="CHEBI:58349"/>
        <dbReference type="ChEBI" id="CHEBI:65315"/>
        <dbReference type="ChEBI" id="CHEBI:74443"/>
        <dbReference type="EC" id="1.3.1.89"/>
    </reaction>
    <physiologicalReaction direction="right-to-left" evidence="17">
        <dbReference type="Rhea" id="RHEA:53362"/>
    </physiologicalReaction>
</comment>
<evidence type="ECO:0000313" key="22">
    <source>
        <dbReference type="EMBL" id="CAD7242487.1"/>
    </source>
</evidence>
<evidence type="ECO:0000256" key="12">
    <source>
        <dbReference type="ARBA" id="ARBA00023027"/>
    </source>
</evidence>
<dbReference type="PROSITE" id="PS50103">
    <property type="entry name" value="ZF_C3H1"/>
    <property type="match status" value="1"/>
</dbReference>
<keyword evidence="23" id="KW-1185">Reference proteome</keyword>
<dbReference type="InterPro" id="IPR035587">
    <property type="entry name" value="DUS-like_FMN-bd"/>
</dbReference>
<dbReference type="OrthoDB" id="259935at2759"/>
<evidence type="ECO:0000256" key="16">
    <source>
        <dbReference type="ARBA" id="ARBA00049447"/>
    </source>
</evidence>
<evidence type="ECO:0000256" key="7">
    <source>
        <dbReference type="ARBA" id="ARBA00022737"/>
    </source>
</evidence>
<keyword evidence="11 19" id="KW-0560">Oxidoreductase</keyword>
<keyword evidence="3 19" id="KW-0288">FMN</keyword>
<dbReference type="InterPro" id="IPR000571">
    <property type="entry name" value="Znf_CCCH"/>
</dbReference>
<protein>
    <recommendedName>
        <fullName evidence="19">tRNA-dihydrouridine(47) synthase [NAD(P)(+)]</fullName>
        <ecNumber evidence="19">1.3.1.-</ecNumber>
    </recommendedName>
    <alternativeName>
        <fullName evidence="19">tRNA-dihydrouridine synthase 3</fullName>
    </alternativeName>
</protein>
<comment type="function">
    <text evidence="13">Catalyzes the synthesis of dihydrouridine, a modified base, in various RNAs, such as tRNAs, mRNAs and some long non-coding RNAs (lncRNAs). Mainly modifies the uridine in position 47 (U47) in the D-loop of most cytoplasmic tRNAs. Also able to mediate the formation of dihydrouridine in some mRNAs, thereby regulating their translation.</text>
</comment>
<keyword evidence="8 18" id="KW-0863">Zinc-finger</keyword>
<dbReference type="EMBL" id="LR899791">
    <property type="protein sequence ID" value="CAD7242487.1"/>
    <property type="molecule type" value="Genomic_DNA"/>
</dbReference>
<comment type="catalytic activity">
    <reaction evidence="15">
        <text>a 5,6-dihydrouridine in mRNA + NAD(+) = a uridine in mRNA + NADH + H(+)</text>
        <dbReference type="Rhea" id="RHEA:69851"/>
        <dbReference type="Rhea" id="RHEA-COMP:14658"/>
        <dbReference type="Rhea" id="RHEA-COMP:17789"/>
        <dbReference type="ChEBI" id="CHEBI:15378"/>
        <dbReference type="ChEBI" id="CHEBI:57540"/>
        <dbReference type="ChEBI" id="CHEBI:57945"/>
        <dbReference type="ChEBI" id="CHEBI:65315"/>
        <dbReference type="ChEBI" id="CHEBI:74443"/>
    </reaction>
    <physiologicalReaction direction="right-to-left" evidence="15">
        <dbReference type="Rhea" id="RHEA:69853"/>
    </physiologicalReaction>
</comment>
<dbReference type="Proteomes" id="UP000677054">
    <property type="component" value="Unassembled WGS sequence"/>
</dbReference>
<sequence>METSDPQPNAGQANEPVIDTLENEKTAEVQTSGVLRIKERFILTAVKRVIQPQFLAEEDKDKLTTEDEYLPPDKKVKLSKSEKKKLSGRNKKRPRIIKVPRSEKLCPFLKDITAGEDAAKKCQYPGCSFLHDVDAYLQRKPANIGGTCYNFETFGKCSSGLTCRFGSSHISEKNYNVVNPEMWEKHSEVQHYSNSLAKEVQHSLWKHKYNFEKSEEALRQVTQAKIEANEVKSGAIGPVIDSMDREKRVDWKGKLYLAPLTTVGNLPFRRICKKFGADITCGEMAVAANILQGKKEEWALLRRHESEDIFGVQASSSLPGTSRFLLVLLCGNNAKVMTRCAQVIQEQTEVDFVDINMGCPIDLIYRQGGGSALLRRHSMLETMCKSMKQVLEVPLTLKMRTAIYQGKNVAHNLIPKAVTWGVDAITLHGRSKEQRYTKLADWAYIEECAKLAAPIPLIGNGDILSSEDAWSHLENSSVAGLMIARGALIKPWIFTEIKERRDWDISSHERLDILQEYVNFGLEHWGSDTEGVEKTRRFLLEWLSFLHRYVPVGILERPPQHINARPPPYQGRDELETLFSSPSCAAWIKITEMLLGPVQSDFQFLPKHKANAWG</sequence>
<dbReference type="CDD" id="cd02801">
    <property type="entry name" value="DUS_like_FMN"/>
    <property type="match status" value="1"/>
</dbReference>
<dbReference type="GO" id="GO:0006397">
    <property type="term" value="P:mRNA processing"/>
    <property type="evidence" value="ECO:0007669"/>
    <property type="project" value="UniProtKB-KW"/>
</dbReference>
<comment type="similarity">
    <text evidence="19">Belongs to the dus family. Dus3 subfamily.</text>
</comment>
<evidence type="ECO:0000256" key="10">
    <source>
        <dbReference type="ARBA" id="ARBA00022857"/>
    </source>
</evidence>
<evidence type="ECO:0000256" key="2">
    <source>
        <dbReference type="ARBA" id="ARBA00022630"/>
    </source>
</evidence>
<organism evidence="22">
    <name type="scientific">Darwinula stevensoni</name>
    <dbReference type="NCBI Taxonomy" id="69355"/>
    <lineage>
        <taxon>Eukaryota</taxon>
        <taxon>Metazoa</taxon>
        <taxon>Ecdysozoa</taxon>
        <taxon>Arthropoda</taxon>
        <taxon>Crustacea</taxon>
        <taxon>Oligostraca</taxon>
        <taxon>Ostracoda</taxon>
        <taxon>Podocopa</taxon>
        <taxon>Podocopida</taxon>
        <taxon>Darwinulocopina</taxon>
        <taxon>Darwinuloidea</taxon>
        <taxon>Darwinulidae</taxon>
        <taxon>Darwinula</taxon>
    </lineage>
</organism>
<comment type="catalytic activity">
    <reaction evidence="16">
        <text>a 5,6-dihydrouridine in mRNA + NADP(+) = a uridine in mRNA + NADPH + H(+)</text>
        <dbReference type="Rhea" id="RHEA:69855"/>
        <dbReference type="Rhea" id="RHEA-COMP:14658"/>
        <dbReference type="Rhea" id="RHEA-COMP:17789"/>
        <dbReference type="ChEBI" id="CHEBI:15378"/>
        <dbReference type="ChEBI" id="CHEBI:57783"/>
        <dbReference type="ChEBI" id="CHEBI:58349"/>
        <dbReference type="ChEBI" id="CHEBI:65315"/>
        <dbReference type="ChEBI" id="CHEBI:74443"/>
    </reaction>
    <physiologicalReaction direction="right-to-left" evidence="16">
        <dbReference type="Rhea" id="RHEA:69857"/>
    </physiologicalReaction>
</comment>
<proteinExistence type="inferred from homology"/>
<evidence type="ECO:0000256" key="13">
    <source>
        <dbReference type="ARBA" id="ARBA00045365"/>
    </source>
</evidence>
<dbReference type="GO" id="GO:0050660">
    <property type="term" value="F:flavin adenine dinucleotide binding"/>
    <property type="evidence" value="ECO:0007669"/>
    <property type="project" value="UniProtKB-UniRule"/>
</dbReference>
<evidence type="ECO:0000256" key="18">
    <source>
        <dbReference type="PROSITE-ProRule" id="PRU00723"/>
    </source>
</evidence>
<dbReference type="GO" id="GO:0102265">
    <property type="term" value="F:tRNA-dihydrouridine47 synthase activity"/>
    <property type="evidence" value="ECO:0007669"/>
    <property type="project" value="UniProtKB-EC"/>
</dbReference>
<keyword evidence="6 18" id="KW-0479">Metal-binding</keyword>
<evidence type="ECO:0000259" key="21">
    <source>
        <dbReference type="PROSITE" id="PS50103"/>
    </source>
</evidence>
<evidence type="ECO:0000256" key="5">
    <source>
        <dbReference type="ARBA" id="ARBA00022694"/>
    </source>
</evidence>
<comment type="cofactor">
    <cofactor evidence="1 19">
        <name>FMN</name>
        <dbReference type="ChEBI" id="CHEBI:58210"/>
    </cofactor>
</comment>
<dbReference type="InterPro" id="IPR013785">
    <property type="entry name" value="Aldolase_TIM"/>
</dbReference>
<keyword evidence="7" id="KW-0677">Repeat</keyword>